<evidence type="ECO:0000259" key="4">
    <source>
        <dbReference type="Pfam" id="PF23359"/>
    </source>
</evidence>
<dbReference type="Gene3D" id="3.30.60.230">
    <property type="entry name" value="Lsr2, dimerization domain"/>
    <property type="match status" value="1"/>
</dbReference>
<dbReference type="InterPro" id="IPR024412">
    <property type="entry name" value="Lsr2_dim_dom"/>
</dbReference>
<evidence type="ECO:0000256" key="1">
    <source>
        <dbReference type="ARBA" id="ARBA00023125"/>
    </source>
</evidence>
<dbReference type="Gene3D" id="4.10.320.10">
    <property type="entry name" value="E3-binding domain"/>
    <property type="match status" value="1"/>
</dbReference>
<evidence type="ECO:0000256" key="2">
    <source>
        <dbReference type="SAM" id="MobiDB-lite"/>
    </source>
</evidence>
<feature type="domain" description="Lsr2 DNA-binding" evidence="4">
    <location>
        <begin position="80"/>
        <end position="115"/>
    </location>
</feature>
<dbReference type="Proteomes" id="UP000470246">
    <property type="component" value="Unassembled WGS sequence"/>
</dbReference>
<name>A0A7K3VYZ0_9ACTN</name>
<dbReference type="RefSeq" id="WP_163480797.1">
    <property type="nucleotide sequence ID" value="NZ_JAAGWF010000008.1"/>
</dbReference>
<feature type="domain" description="Lsr2 dimerization" evidence="3">
    <location>
        <begin position="1"/>
        <end position="59"/>
    </location>
</feature>
<dbReference type="AlphaFoldDB" id="A0A7K3VYZ0"/>
<reference evidence="5 6" key="1">
    <citation type="submission" date="2020-02" db="EMBL/GenBank/DDBJ databases">
        <title>Geodermatophilus sabuli CPCC 205279 I12A-02694.</title>
        <authorList>
            <person name="Jiang Z."/>
        </authorList>
    </citation>
    <scope>NUCLEOTIDE SEQUENCE [LARGE SCALE GENOMIC DNA]</scope>
    <source>
        <strain evidence="5 6">I12A-02694</strain>
    </source>
</reference>
<dbReference type="InterPro" id="IPR042261">
    <property type="entry name" value="Lsr2-like_dimerization"/>
</dbReference>
<dbReference type="InterPro" id="IPR036625">
    <property type="entry name" value="E3-bd_dom_sf"/>
</dbReference>
<comment type="caution">
    <text evidence="5">The sequence shown here is derived from an EMBL/GenBank/DDBJ whole genome shotgun (WGS) entry which is preliminary data.</text>
</comment>
<sequence length="116" mass="12613">MARKVQVILSDDLDEDVSADETVSFSLDGTNYEIDLSDKNAEEMRNAFSRYVQAARKVGRGSGRASGNGRSRPTGGGRMDREQAGAIRDWARKNGHAVSDRGRIPASVVEAYEAAH</sequence>
<gene>
    <name evidence="5" type="ORF">GCU56_06905</name>
</gene>
<dbReference type="GO" id="GO:0003677">
    <property type="term" value="F:DNA binding"/>
    <property type="evidence" value="ECO:0007669"/>
    <property type="project" value="UniProtKB-KW"/>
</dbReference>
<evidence type="ECO:0000259" key="3">
    <source>
        <dbReference type="Pfam" id="PF11774"/>
    </source>
</evidence>
<dbReference type="GO" id="GO:0016746">
    <property type="term" value="F:acyltransferase activity"/>
    <property type="evidence" value="ECO:0007669"/>
    <property type="project" value="InterPro"/>
</dbReference>
<accession>A0A7K3VYZ0</accession>
<dbReference type="Pfam" id="PF11774">
    <property type="entry name" value="Lsr2"/>
    <property type="match status" value="1"/>
</dbReference>
<feature type="region of interest" description="Disordered" evidence="2">
    <location>
        <begin position="57"/>
        <end position="85"/>
    </location>
</feature>
<dbReference type="InterPro" id="IPR055370">
    <property type="entry name" value="Lsr2_DNA-bd"/>
</dbReference>
<protein>
    <submittedName>
        <fullName evidence="5">Lsr2 family protein</fullName>
    </submittedName>
</protein>
<keyword evidence="6" id="KW-1185">Reference proteome</keyword>
<evidence type="ECO:0000313" key="6">
    <source>
        <dbReference type="Proteomes" id="UP000470246"/>
    </source>
</evidence>
<proteinExistence type="predicted"/>
<evidence type="ECO:0000313" key="5">
    <source>
        <dbReference type="EMBL" id="NEK57600.1"/>
    </source>
</evidence>
<organism evidence="5 6">
    <name type="scientific">Geodermatophilus sabuli</name>
    <dbReference type="NCBI Taxonomy" id="1564158"/>
    <lineage>
        <taxon>Bacteria</taxon>
        <taxon>Bacillati</taxon>
        <taxon>Actinomycetota</taxon>
        <taxon>Actinomycetes</taxon>
        <taxon>Geodermatophilales</taxon>
        <taxon>Geodermatophilaceae</taxon>
        <taxon>Geodermatophilus</taxon>
    </lineage>
</organism>
<keyword evidence="1" id="KW-0238">DNA-binding</keyword>
<dbReference type="Pfam" id="PF23359">
    <property type="entry name" value="Lsr2_DNA-bd"/>
    <property type="match status" value="1"/>
</dbReference>
<dbReference type="EMBL" id="JAAGWF010000008">
    <property type="protein sequence ID" value="NEK57600.1"/>
    <property type="molecule type" value="Genomic_DNA"/>
</dbReference>